<dbReference type="Gene3D" id="3.40.50.1820">
    <property type="entry name" value="alpha/beta hydrolase"/>
    <property type="match status" value="1"/>
</dbReference>
<dbReference type="RefSeq" id="WP_133444294.1">
    <property type="nucleotide sequence ID" value="NZ_SCWB01000014.1"/>
</dbReference>
<name>A0A4R6BTJ4_9STAP</name>
<dbReference type="OrthoDB" id="9784036at2"/>
<gene>
    <name evidence="1" type="ORF">ERX29_08695</name>
</gene>
<dbReference type="EMBL" id="SCWB01000014">
    <property type="protein sequence ID" value="TDM07503.1"/>
    <property type="molecule type" value="Genomic_DNA"/>
</dbReference>
<dbReference type="SUPFAM" id="SSF53474">
    <property type="entry name" value="alpha/beta-Hydrolases"/>
    <property type="match status" value="1"/>
</dbReference>
<accession>A0A4R6BTJ4</accession>
<evidence type="ECO:0000313" key="1">
    <source>
        <dbReference type="EMBL" id="TDM07503.1"/>
    </source>
</evidence>
<dbReference type="PANTHER" id="PTHR48098">
    <property type="entry name" value="ENTEROCHELIN ESTERASE-RELATED"/>
    <property type="match status" value="1"/>
</dbReference>
<comment type="caution">
    <text evidence="1">The sequence shown here is derived from an EMBL/GenBank/DDBJ whole genome shotgun (WGS) entry which is preliminary data.</text>
</comment>
<keyword evidence="2" id="KW-1185">Reference proteome</keyword>
<evidence type="ECO:0008006" key="3">
    <source>
        <dbReference type="Google" id="ProtNLM"/>
    </source>
</evidence>
<sequence length="242" mass="28382">MMSFKNKYQFFYADHINKNKPIHLLISQDGQFALEENEKTNGYALELNKLIIEEKLPFVLLTIDNVENERANQYCPYQSGNFSFKTLGYNRILNPVGKEYSTWLIEFLLPNVIEEYNIEIESITLLGISMGALISLYTLLEYPNEINNLISISGAYYINQESIEQKIIETSFYDSHKIYLDYGTEEVESDNFISTCFIESNERIINSLREQPIELVPKKFEGHHHDYLFFKERVKKAIKEII</sequence>
<dbReference type="InterPro" id="IPR029058">
    <property type="entry name" value="AB_hydrolase_fold"/>
</dbReference>
<dbReference type="PANTHER" id="PTHR48098:SF6">
    <property type="entry name" value="FERRI-BACILLIBACTIN ESTERASE BESA"/>
    <property type="match status" value="1"/>
</dbReference>
<reference evidence="1 2" key="1">
    <citation type="submission" date="2019-01" db="EMBL/GenBank/DDBJ databases">
        <title>Draft genome sequences of the type strains of six Macrococcus species.</title>
        <authorList>
            <person name="Mazhar S."/>
            <person name="Altermann E."/>
            <person name="Hill C."/>
            <person name="Mcauliffe O."/>
        </authorList>
    </citation>
    <scope>NUCLEOTIDE SEQUENCE [LARGE SCALE GENOMIC DNA]</scope>
    <source>
        <strain evidence="1 2">CCM4815</strain>
    </source>
</reference>
<protein>
    <recommendedName>
        <fullName evidence="3">Alpha/beta hydrolase</fullName>
    </recommendedName>
</protein>
<organism evidence="1 2">
    <name type="scientific">Macrococcus lamae</name>
    <dbReference type="NCBI Taxonomy" id="198484"/>
    <lineage>
        <taxon>Bacteria</taxon>
        <taxon>Bacillati</taxon>
        <taxon>Bacillota</taxon>
        <taxon>Bacilli</taxon>
        <taxon>Bacillales</taxon>
        <taxon>Staphylococcaceae</taxon>
        <taxon>Macrococcus</taxon>
    </lineage>
</organism>
<dbReference type="Proteomes" id="UP000294802">
    <property type="component" value="Unassembled WGS sequence"/>
</dbReference>
<dbReference type="AlphaFoldDB" id="A0A4R6BTJ4"/>
<dbReference type="Pfam" id="PF00756">
    <property type="entry name" value="Esterase"/>
    <property type="match status" value="1"/>
</dbReference>
<dbReference type="InterPro" id="IPR000801">
    <property type="entry name" value="Esterase-like"/>
</dbReference>
<dbReference type="InterPro" id="IPR050583">
    <property type="entry name" value="Mycobacterial_A85_antigen"/>
</dbReference>
<proteinExistence type="predicted"/>
<evidence type="ECO:0000313" key="2">
    <source>
        <dbReference type="Proteomes" id="UP000294802"/>
    </source>
</evidence>